<keyword evidence="3" id="KW-0012">Acyltransferase</keyword>
<dbReference type="Proteomes" id="UP000749010">
    <property type="component" value="Unassembled WGS sequence"/>
</dbReference>
<keyword evidence="1" id="KW-0472">Membrane</keyword>
<feature type="transmembrane region" description="Helical" evidence="1">
    <location>
        <begin position="86"/>
        <end position="106"/>
    </location>
</feature>
<keyword evidence="3" id="KW-0808">Transferase</keyword>
<dbReference type="RefSeq" id="WP_169065291.1">
    <property type="nucleotide sequence ID" value="NZ_SPMY01000008.1"/>
</dbReference>
<feature type="transmembrane region" description="Helical" evidence="1">
    <location>
        <begin position="219"/>
        <end position="242"/>
    </location>
</feature>
<dbReference type="InterPro" id="IPR002656">
    <property type="entry name" value="Acyl_transf_3_dom"/>
</dbReference>
<name>A0ABX1TUQ6_9PROT</name>
<feature type="transmembrane region" description="Helical" evidence="1">
    <location>
        <begin position="118"/>
        <end position="136"/>
    </location>
</feature>
<sequence length="285" mass="32666">MVGGYVMALSMSRQNWNLRSMRSFVVQRYLRLVIPYLGAIALAVSSYLVARGWLPDSVVGEPVSLPQLLAHLFFLQDILGYEQLSAGLWFVCINFQLGLVYAAGLLLRDTLARDKAPFVGLLGWLLAAFSLFYFNLNEAWDHWWLYFFPYFFMGIVIQRAVHVGRSSREFWFYQLLFVAAMVFEWRWRLLSASVVGFLVFSSLRSGWGQHWPHSRTISWIGNASYSLFLVHFPVLVIVATVWTRMDWTTPAGAVVGLVLAFALSLLTAGLFHRWIERPAGRLGRR</sequence>
<protein>
    <submittedName>
        <fullName evidence="3">Acyltransferase</fullName>
    </submittedName>
</protein>
<evidence type="ECO:0000256" key="1">
    <source>
        <dbReference type="SAM" id="Phobius"/>
    </source>
</evidence>
<organism evidence="3 4">
    <name type="scientific">Candidatus Accumulibacter phosphatis</name>
    <dbReference type="NCBI Taxonomy" id="327160"/>
    <lineage>
        <taxon>Bacteria</taxon>
        <taxon>Pseudomonadati</taxon>
        <taxon>Pseudomonadota</taxon>
        <taxon>Betaproteobacteria</taxon>
        <taxon>Candidatus Accumulibacter</taxon>
    </lineage>
</organism>
<keyword evidence="1" id="KW-0812">Transmembrane</keyword>
<evidence type="ECO:0000313" key="3">
    <source>
        <dbReference type="EMBL" id="NMQ26844.1"/>
    </source>
</evidence>
<feature type="transmembrane region" description="Helical" evidence="1">
    <location>
        <begin position="142"/>
        <end position="161"/>
    </location>
</feature>
<keyword evidence="1" id="KW-1133">Transmembrane helix</keyword>
<reference evidence="3 4" key="1">
    <citation type="submission" date="2019-03" db="EMBL/GenBank/DDBJ databases">
        <title>Metabolic reconstructions from genomes of highly enriched 'Candidatus Accumulibacter' and 'Candidatus Competibacter' bioreactor populations.</title>
        <authorList>
            <person name="Annavajhala M.K."/>
            <person name="Welles L."/>
            <person name="Abbas B."/>
            <person name="Sorokin D."/>
            <person name="Park H."/>
            <person name="Van Loosdrecht M."/>
            <person name="Chandran K."/>
        </authorList>
    </citation>
    <scope>NUCLEOTIDE SEQUENCE [LARGE SCALE GENOMIC DNA]</scope>
    <source>
        <strain evidence="3 4">SBR_S</strain>
    </source>
</reference>
<feature type="transmembrane region" description="Helical" evidence="1">
    <location>
        <begin position="29"/>
        <end position="50"/>
    </location>
</feature>
<dbReference type="GO" id="GO:0016746">
    <property type="term" value="F:acyltransferase activity"/>
    <property type="evidence" value="ECO:0007669"/>
    <property type="project" value="UniProtKB-KW"/>
</dbReference>
<feature type="transmembrane region" description="Helical" evidence="1">
    <location>
        <begin position="189"/>
        <end position="207"/>
    </location>
</feature>
<dbReference type="PANTHER" id="PTHR23028">
    <property type="entry name" value="ACETYLTRANSFERASE"/>
    <property type="match status" value="1"/>
</dbReference>
<dbReference type="InterPro" id="IPR050879">
    <property type="entry name" value="Acyltransferase_3"/>
</dbReference>
<keyword evidence="4" id="KW-1185">Reference proteome</keyword>
<proteinExistence type="predicted"/>
<feature type="transmembrane region" description="Helical" evidence="1">
    <location>
        <begin position="168"/>
        <end position="183"/>
    </location>
</feature>
<evidence type="ECO:0000259" key="2">
    <source>
        <dbReference type="Pfam" id="PF01757"/>
    </source>
</evidence>
<feature type="domain" description="Acyltransferase 3" evidence="2">
    <location>
        <begin position="1"/>
        <end position="268"/>
    </location>
</feature>
<accession>A0ABX1TUQ6</accession>
<evidence type="ECO:0000313" key="4">
    <source>
        <dbReference type="Proteomes" id="UP000749010"/>
    </source>
</evidence>
<feature type="transmembrane region" description="Helical" evidence="1">
    <location>
        <begin position="254"/>
        <end position="275"/>
    </location>
</feature>
<gene>
    <name evidence="3" type="ORF">E4Q23_03205</name>
</gene>
<dbReference type="PANTHER" id="PTHR23028:SF134">
    <property type="entry name" value="PUTATIVE (AFU_ORTHOLOGUE AFUA_4G08520)-RELATED"/>
    <property type="match status" value="1"/>
</dbReference>
<dbReference type="EMBL" id="SPMY01000008">
    <property type="protein sequence ID" value="NMQ26844.1"/>
    <property type="molecule type" value="Genomic_DNA"/>
</dbReference>
<dbReference type="Pfam" id="PF01757">
    <property type="entry name" value="Acyl_transf_3"/>
    <property type="match status" value="1"/>
</dbReference>
<comment type="caution">
    <text evidence="3">The sequence shown here is derived from an EMBL/GenBank/DDBJ whole genome shotgun (WGS) entry which is preliminary data.</text>
</comment>